<feature type="domain" description="TFIIB-type" evidence="5">
    <location>
        <begin position="6"/>
        <end position="38"/>
    </location>
</feature>
<dbReference type="InterPro" id="IPR013137">
    <property type="entry name" value="Znf_TFIIB"/>
</dbReference>
<dbReference type="GO" id="GO:0097550">
    <property type="term" value="C:transcription preinitiation complex"/>
    <property type="evidence" value="ECO:0007669"/>
    <property type="project" value="TreeGrafter"/>
</dbReference>
<dbReference type="SMART" id="SM00385">
    <property type="entry name" value="CYCLIN"/>
    <property type="match status" value="2"/>
</dbReference>
<comment type="caution">
    <text evidence="6">The sequence shown here is derived from an EMBL/GenBank/DDBJ whole genome shotgun (WGS) entry which is preliminary data.</text>
</comment>
<evidence type="ECO:0000259" key="5">
    <source>
        <dbReference type="PROSITE" id="PS51134"/>
    </source>
</evidence>
<organism evidence="6">
    <name type="scientific">marine sediment metagenome</name>
    <dbReference type="NCBI Taxonomy" id="412755"/>
    <lineage>
        <taxon>unclassified sequences</taxon>
        <taxon>metagenomes</taxon>
        <taxon>ecological metagenomes</taxon>
    </lineage>
</organism>
<dbReference type="AlphaFoldDB" id="X0ZJ24"/>
<reference evidence="6" key="1">
    <citation type="journal article" date="2014" name="Front. Microbiol.">
        <title>High frequency of phylogenetically diverse reductive dehalogenase-homologous genes in deep subseafloor sedimentary metagenomes.</title>
        <authorList>
            <person name="Kawai M."/>
            <person name="Futagami T."/>
            <person name="Toyoda A."/>
            <person name="Takaki Y."/>
            <person name="Nishi S."/>
            <person name="Hori S."/>
            <person name="Arai W."/>
            <person name="Tsubouchi T."/>
            <person name="Morono Y."/>
            <person name="Uchiyama I."/>
            <person name="Ito T."/>
            <person name="Fujiyama A."/>
            <person name="Inagaki F."/>
            <person name="Takami H."/>
        </authorList>
    </citation>
    <scope>NUCLEOTIDE SEQUENCE</scope>
    <source>
        <strain evidence="6">Expedition CK06-06</strain>
    </source>
</reference>
<dbReference type="SUPFAM" id="SSF47954">
    <property type="entry name" value="Cyclin-like"/>
    <property type="match status" value="2"/>
</dbReference>
<comment type="similarity">
    <text evidence="1">Belongs to the TFIIB family.</text>
</comment>
<dbReference type="GO" id="GO:0017025">
    <property type="term" value="F:TBP-class protein binding"/>
    <property type="evidence" value="ECO:0007669"/>
    <property type="project" value="InterPro"/>
</dbReference>
<dbReference type="Pfam" id="PF00382">
    <property type="entry name" value="TFIIB"/>
    <property type="match status" value="2"/>
</dbReference>
<dbReference type="InterPro" id="IPR013763">
    <property type="entry name" value="Cyclin-like_dom"/>
</dbReference>
<sequence>MVVEVSPQTGFCPECGGSTIDIHQRGEIVCQHCGLVVSEKAVDVSHSGIRAYSKQEKDKKERTGCPISILMPDIGLSTIIDRTKIKNPDLRRAAKWNTHLTWEKRNMLIAITELKRIGGNLNFPERVKKSAVRLYKEVFKRNLLRGRSINGMIAACAYYVCKQEKVPITLQEILDEASINDNIVKKCYKILVRELNLKSPHIDPVSLIPRYCADLGLQINVEKEAINVLKSFIKSTSICGKDPKGLCAGAIYLVSKLKNQKISQKDISKVIGVTEVTLRSRYKEFLQNISFNFNVNL</sequence>
<dbReference type="PANTHER" id="PTHR11618">
    <property type="entry name" value="TRANSCRIPTION INITIATION FACTOR IIB-RELATED"/>
    <property type="match status" value="1"/>
</dbReference>
<dbReference type="SUPFAM" id="SSF57783">
    <property type="entry name" value="Zinc beta-ribbon"/>
    <property type="match status" value="1"/>
</dbReference>
<evidence type="ECO:0000256" key="1">
    <source>
        <dbReference type="ARBA" id="ARBA00010857"/>
    </source>
</evidence>
<keyword evidence="2" id="KW-0677">Repeat</keyword>
<dbReference type="PRINTS" id="PR00685">
    <property type="entry name" value="TIFACTORIIB"/>
</dbReference>
<evidence type="ECO:0000256" key="3">
    <source>
        <dbReference type="ARBA" id="ARBA00023015"/>
    </source>
</evidence>
<evidence type="ECO:0000256" key="4">
    <source>
        <dbReference type="ARBA" id="ARBA00023163"/>
    </source>
</evidence>
<dbReference type="InterPro" id="IPR000812">
    <property type="entry name" value="TFIIB"/>
</dbReference>
<proteinExistence type="inferred from homology"/>
<dbReference type="Gene3D" id="1.10.472.170">
    <property type="match status" value="1"/>
</dbReference>
<evidence type="ECO:0000256" key="2">
    <source>
        <dbReference type="ARBA" id="ARBA00022737"/>
    </source>
</evidence>
<keyword evidence="3" id="KW-0805">Transcription regulation</keyword>
<keyword evidence="4" id="KW-0804">Transcription</keyword>
<dbReference type="PANTHER" id="PTHR11618:SF13">
    <property type="entry name" value="TRANSCRIPTION INITIATION FACTOR IIB"/>
    <property type="match status" value="1"/>
</dbReference>
<evidence type="ECO:0000313" key="6">
    <source>
        <dbReference type="EMBL" id="GAG69379.1"/>
    </source>
</evidence>
<dbReference type="InterPro" id="IPR036915">
    <property type="entry name" value="Cyclin-like_sf"/>
</dbReference>
<gene>
    <name evidence="6" type="ORF">S01H4_18371</name>
</gene>
<dbReference type="InterPro" id="IPR013150">
    <property type="entry name" value="TFIIB_cyclin"/>
</dbReference>
<dbReference type="PROSITE" id="PS51134">
    <property type="entry name" value="ZF_TFIIB"/>
    <property type="match status" value="1"/>
</dbReference>
<dbReference type="Pfam" id="PF08271">
    <property type="entry name" value="Zn_Ribbon_TF"/>
    <property type="match status" value="1"/>
</dbReference>
<name>X0ZJ24_9ZZZZ</name>
<dbReference type="GO" id="GO:0070897">
    <property type="term" value="P:transcription preinitiation complex assembly"/>
    <property type="evidence" value="ECO:0007669"/>
    <property type="project" value="InterPro"/>
</dbReference>
<dbReference type="EMBL" id="BART01008138">
    <property type="protein sequence ID" value="GAG69379.1"/>
    <property type="molecule type" value="Genomic_DNA"/>
</dbReference>
<dbReference type="Gene3D" id="1.10.472.10">
    <property type="entry name" value="Cyclin-like"/>
    <property type="match status" value="1"/>
</dbReference>
<protein>
    <recommendedName>
        <fullName evidence="5">TFIIB-type domain-containing protein</fullName>
    </recommendedName>
</protein>
<accession>X0ZJ24</accession>